<keyword evidence="3" id="KW-0408">Iron</keyword>
<dbReference type="AlphaFoldDB" id="A0A852RP57"/>
<evidence type="ECO:0000256" key="4">
    <source>
        <dbReference type="ARBA" id="ARBA00023014"/>
    </source>
</evidence>
<dbReference type="InterPro" id="IPR006076">
    <property type="entry name" value="FAD-dep_OxRdtase"/>
</dbReference>
<dbReference type="InterPro" id="IPR036188">
    <property type="entry name" value="FAD/NAD-bd_sf"/>
</dbReference>
<sequence>MDAPEEFSESYDAVVLGGGAAGLLTALLLARGGCSVAVLEARQVGDGTTGHSTGKVSLLQGTKLQRALRTNPLPVVRRYVEAGAEGQAWLRRYCEGHGLPVAGRVATTYATTDRGEDRVRAELDAATRAGLAVRTTTDTELPFPVRGAVELDDQFQVDPSRLLSLLVADVEAEGGEVHERVRAVEVHRSGDGVRVRTDGGRYLRAGVAVVATNQPVLLRGLFFARMQASRSYAATFESPWAPDGMHLSADDDVRSLRSTESGGERLLMVGGAGHVTGRGSASAHRDRLLDWARASFPEARLRTVWSAQDQSPVDGLPYAGPAVPGDHRVQVVTGFDKWGLSTAPAAALLLAADLLGGTRPDWADALRTWAPRQVRAAPRAALTNAEVGWQMACGHAGRLLAGDRPPVCTHLGGVLAWNDAEDSWDCPLHGSRFAPDGTVLEGPAVRPLR</sequence>
<dbReference type="EMBL" id="JACCBF010000001">
    <property type="protein sequence ID" value="NYD29794.1"/>
    <property type="molecule type" value="Genomic_DNA"/>
</dbReference>
<accession>A0A852RP57</accession>
<dbReference type="GO" id="GO:0004497">
    <property type="term" value="F:monooxygenase activity"/>
    <property type="evidence" value="ECO:0007669"/>
    <property type="project" value="UniProtKB-ARBA"/>
</dbReference>
<dbReference type="PANTHER" id="PTHR13847">
    <property type="entry name" value="SARCOSINE DEHYDROGENASE-RELATED"/>
    <property type="match status" value="1"/>
</dbReference>
<keyword evidence="4" id="KW-0411">Iron-sulfur</keyword>
<dbReference type="GO" id="GO:0005737">
    <property type="term" value="C:cytoplasm"/>
    <property type="evidence" value="ECO:0007669"/>
    <property type="project" value="TreeGrafter"/>
</dbReference>
<keyword evidence="1" id="KW-0001">2Fe-2S</keyword>
<evidence type="ECO:0000313" key="7">
    <source>
        <dbReference type="Proteomes" id="UP000582231"/>
    </source>
</evidence>
<dbReference type="PRINTS" id="PR00420">
    <property type="entry name" value="RNGMNOXGNASE"/>
</dbReference>
<protein>
    <submittedName>
        <fullName evidence="6">Glycine/D-amino acid oxidase-like deaminating enzyme</fullName>
    </submittedName>
</protein>
<evidence type="ECO:0000256" key="3">
    <source>
        <dbReference type="ARBA" id="ARBA00023004"/>
    </source>
</evidence>
<dbReference type="RefSeq" id="WP_179726131.1">
    <property type="nucleotide sequence ID" value="NZ_BAABEF010000001.1"/>
</dbReference>
<name>A0A852RP57_9ACTN</name>
<dbReference type="Gene3D" id="3.50.50.60">
    <property type="entry name" value="FAD/NAD(P)-binding domain"/>
    <property type="match status" value="1"/>
</dbReference>
<keyword evidence="7" id="KW-1185">Reference proteome</keyword>
<gene>
    <name evidence="6" type="ORF">BJ958_001340</name>
</gene>
<dbReference type="PANTHER" id="PTHR13847:SF274">
    <property type="entry name" value="RIESKE 2FE-2S IRON-SULFUR PROTEIN YHFW-RELATED"/>
    <property type="match status" value="1"/>
</dbReference>
<dbReference type="SUPFAM" id="SSF51905">
    <property type="entry name" value="FAD/NAD(P)-binding domain"/>
    <property type="match status" value="1"/>
</dbReference>
<dbReference type="GO" id="GO:0016705">
    <property type="term" value="F:oxidoreductase activity, acting on paired donors, with incorporation or reduction of molecular oxygen"/>
    <property type="evidence" value="ECO:0007669"/>
    <property type="project" value="UniProtKB-ARBA"/>
</dbReference>
<dbReference type="GO" id="GO:0051537">
    <property type="term" value="F:2 iron, 2 sulfur cluster binding"/>
    <property type="evidence" value="ECO:0007669"/>
    <property type="project" value="UniProtKB-KW"/>
</dbReference>
<dbReference type="PROSITE" id="PS51296">
    <property type="entry name" value="RIESKE"/>
    <property type="match status" value="1"/>
</dbReference>
<dbReference type="Pfam" id="PF00355">
    <property type="entry name" value="Rieske"/>
    <property type="match status" value="1"/>
</dbReference>
<dbReference type="GO" id="GO:0046872">
    <property type="term" value="F:metal ion binding"/>
    <property type="evidence" value="ECO:0007669"/>
    <property type="project" value="UniProtKB-KW"/>
</dbReference>
<dbReference type="SUPFAM" id="SSF50022">
    <property type="entry name" value="ISP domain"/>
    <property type="match status" value="1"/>
</dbReference>
<dbReference type="Pfam" id="PF01266">
    <property type="entry name" value="DAO"/>
    <property type="match status" value="1"/>
</dbReference>
<dbReference type="Gene3D" id="2.102.10.10">
    <property type="entry name" value="Rieske [2Fe-2S] iron-sulphur domain"/>
    <property type="match status" value="1"/>
</dbReference>
<dbReference type="Gene3D" id="3.30.9.10">
    <property type="entry name" value="D-Amino Acid Oxidase, subunit A, domain 2"/>
    <property type="match status" value="1"/>
</dbReference>
<comment type="caution">
    <text evidence="6">The sequence shown here is derived from an EMBL/GenBank/DDBJ whole genome shotgun (WGS) entry which is preliminary data.</text>
</comment>
<evidence type="ECO:0000259" key="5">
    <source>
        <dbReference type="PROSITE" id="PS51296"/>
    </source>
</evidence>
<dbReference type="InterPro" id="IPR036922">
    <property type="entry name" value="Rieske_2Fe-2S_sf"/>
</dbReference>
<dbReference type="Proteomes" id="UP000582231">
    <property type="component" value="Unassembled WGS sequence"/>
</dbReference>
<keyword evidence="2" id="KW-0479">Metal-binding</keyword>
<organism evidence="6 7">
    <name type="scientific">Nocardioides kongjuensis</name>
    <dbReference type="NCBI Taxonomy" id="349522"/>
    <lineage>
        <taxon>Bacteria</taxon>
        <taxon>Bacillati</taxon>
        <taxon>Actinomycetota</taxon>
        <taxon>Actinomycetes</taxon>
        <taxon>Propionibacteriales</taxon>
        <taxon>Nocardioidaceae</taxon>
        <taxon>Nocardioides</taxon>
    </lineage>
</organism>
<proteinExistence type="predicted"/>
<feature type="domain" description="Rieske" evidence="5">
    <location>
        <begin position="406"/>
        <end position="449"/>
    </location>
</feature>
<evidence type="ECO:0000256" key="2">
    <source>
        <dbReference type="ARBA" id="ARBA00022723"/>
    </source>
</evidence>
<reference evidence="6 7" key="1">
    <citation type="submission" date="2020-07" db="EMBL/GenBank/DDBJ databases">
        <title>Sequencing the genomes of 1000 actinobacteria strains.</title>
        <authorList>
            <person name="Klenk H.-P."/>
        </authorList>
    </citation>
    <scope>NUCLEOTIDE SEQUENCE [LARGE SCALE GENOMIC DNA]</scope>
    <source>
        <strain evidence="6 7">DSM 19082</strain>
    </source>
</reference>
<dbReference type="InterPro" id="IPR017941">
    <property type="entry name" value="Rieske_2Fe-2S"/>
</dbReference>
<evidence type="ECO:0000256" key="1">
    <source>
        <dbReference type="ARBA" id="ARBA00022714"/>
    </source>
</evidence>
<evidence type="ECO:0000313" key="6">
    <source>
        <dbReference type="EMBL" id="NYD29794.1"/>
    </source>
</evidence>